<evidence type="ECO:0000256" key="4">
    <source>
        <dbReference type="ARBA" id="ARBA00022989"/>
    </source>
</evidence>
<dbReference type="OrthoDB" id="6428174at2759"/>
<feature type="transmembrane region" description="Helical" evidence="7">
    <location>
        <begin position="191"/>
        <end position="211"/>
    </location>
</feature>
<dbReference type="GeneID" id="106150556"/>
<dbReference type="SUPFAM" id="SSF103481">
    <property type="entry name" value="Multidrug resistance efflux transporter EmrE"/>
    <property type="match status" value="1"/>
</dbReference>
<name>A0A1S3H073_LINAN</name>
<protein>
    <submittedName>
        <fullName evidence="9">Magnesium transporter NIPA2 isoform X1</fullName>
    </submittedName>
</protein>
<evidence type="ECO:0000313" key="9">
    <source>
        <dbReference type="RefSeq" id="XP_013378881.1"/>
    </source>
</evidence>
<feature type="transmembrane region" description="Helical" evidence="7">
    <location>
        <begin position="231"/>
        <end position="251"/>
    </location>
</feature>
<feature type="transmembrane region" description="Helical" evidence="7">
    <location>
        <begin position="91"/>
        <end position="111"/>
    </location>
</feature>
<dbReference type="InterPro" id="IPR008521">
    <property type="entry name" value="Mg_trans_NIPA"/>
</dbReference>
<feature type="compositionally biased region" description="Polar residues" evidence="6">
    <location>
        <begin position="449"/>
        <end position="465"/>
    </location>
</feature>
<evidence type="ECO:0000256" key="5">
    <source>
        <dbReference type="ARBA" id="ARBA00023136"/>
    </source>
</evidence>
<feature type="region of interest" description="Disordered" evidence="6">
    <location>
        <begin position="428"/>
        <end position="465"/>
    </location>
</feature>
<dbReference type="Pfam" id="PF05653">
    <property type="entry name" value="Mg_trans_NIPA"/>
    <property type="match status" value="1"/>
</dbReference>
<accession>A0A1S3H073</accession>
<feature type="transmembrane region" description="Helical" evidence="7">
    <location>
        <begin position="328"/>
        <end position="349"/>
    </location>
</feature>
<feature type="transmembrane region" description="Helical" evidence="7">
    <location>
        <begin position="297"/>
        <end position="316"/>
    </location>
</feature>
<feature type="region of interest" description="Disordered" evidence="6">
    <location>
        <begin position="394"/>
        <end position="415"/>
    </location>
</feature>
<feature type="transmembrane region" description="Helical" evidence="7">
    <location>
        <begin position="361"/>
        <end position="380"/>
    </location>
</feature>
<dbReference type="GO" id="GO:0016020">
    <property type="term" value="C:membrane"/>
    <property type="evidence" value="ECO:0007669"/>
    <property type="project" value="UniProtKB-SubCell"/>
</dbReference>
<keyword evidence="4 7" id="KW-1133">Transmembrane helix</keyword>
<gene>
    <name evidence="9" type="primary">LOC106150556</name>
</gene>
<feature type="transmembrane region" description="Helical" evidence="7">
    <location>
        <begin position="258"/>
        <end position="282"/>
    </location>
</feature>
<evidence type="ECO:0000256" key="3">
    <source>
        <dbReference type="ARBA" id="ARBA00022692"/>
    </source>
</evidence>
<dbReference type="STRING" id="7574.A0A1S3H073"/>
<comment type="similarity">
    <text evidence="2">Belongs to the NIPA family.</text>
</comment>
<dbReference type="PANTHER" id="PTHR12570:SF92">
    <property type="entry name" value="SPICHTHYIN, ISOFORM B"/>
    <property type="match status" value="1"/>
</dbReference>
<evidence type="ECO:0000256" key="7">
    <source>
        <dbReference type="SAM" id="Phobius"/>
    </source>
</evidence>
<dbReference type="RefSeq" id="XP_013378881.1">
    <property type="nucleotide sequence ID" value="XM_013523427.1"/>
</dbReference>
<sequence length="465" mass="51040">MWISYSLRQLQRPFVIRACLTILVLLTVFWVLYKIHTEGSLSQSFPTILGLTFHMMSSSASTVNSTLSPSIMPTNGTHVHSVDPDKAMRDFYIGFFLAVSSSIFIGASFILKKKGLKKLATSGTRAGEGGYGYLKEPLWWLGLILMGTGEAANFTAYAFAPATLVTPLGALSVLVAAVMSSYLLKERLNLLGKIGCLQCILGSTIVVIHSPKEQEVDSMESLAHKLVDPVFITYVAIVFVIAGVLIFYYAPRHGTTNVLIYIVICSVIGSLSVMGCKALGVALTETFSGRKNEFTNWLTYFFIFTVALFVSVQLNYLNKALDIFNTAVVTPIYYVFFTSFTIIASAILYKEWGHLGAMDAMGVICGFLTIVAGIFLLHAFKDMRVSLANLPKARKDQTPTNGDASDSGGFINRHEGDVSRNLLNSRDELGSEDEMNSTEHLHTTDHPSYKTSNYVSMDHNNPTNA</sequence>
<organism evidence="8 9">
    <name type="scientific">Lingula anatina</name>
    <name type="common">Brachiopod</name>
    <name type="synonym">Lingula unguis</name>
    <dbReference type="NCBI Taxonomy" id="7574"/>
    <lineage>
        <taxon>Eukaryota</taxon>
        <taxon>Metazoa</taxon>
        <taxon>Spiralia</taxon>
        <taxon>Lophotrochozoa</taxon>
        <taxon>Brachiopoda</taxon>
        <taxon>Linguliformea</taxon>
        <taxon>Lingulata</taxon>
        <taxon>Lingulida</taxon>
        <taxon>Linguloidea</taxon>
        <taxon>Lingulidae</taxon>
        <taxon>Lingula</taxon>
    </lineage>
</organism>
<keyword evidence="8" id="KW-1185">Reference proteome</keyword>
<feature type="compositionally biased region" description="Basic and acidic residues" evidence="6">
    <location>
        <begin position="437"/>
        <end position="448"/>
    </location>
</feature>
<comment type="subcellular location">
    <subcellularLocation>
        <location evidence="1">Membrane</location>
        <topology evidence="1">Multi-pass membrane protein</topology>
    </subcellularLocation>
</comment>
<evidence type="ECO:0000256" key="1">
    <source>
        <dbReference type="ARBA" id="ARBA00004141"/>
    </source>
</evidence>
<dbReference type="KEGG" id="lak:106150556"/>
<evidence type="ECO:0000256" key="6">
    <source>
        <dbReference type="SAM" id="MobiDB-lite"/>
    </source>
</evidence>
<evidence type="ECO:0000313" key="8">
    <source>
        <dbReference type="Proteomes" id="UP000085678"/>
    </source>
</evidence>
<feature type="transmembrane region" description="Helical" evidence="7">
    <location>
        <begin position="14"/>
        <end position="33"/>
    </location>
</feature>
<keyword evidence="5 7" id="KW-0472">Membrane</keyword>
<dbReference type="AlphaFoldDB" id="A0A1S3H073"/>
<reference evidence="9" key="1">
    <citation type="submission" date="2025-08" db="UniProtKB">
        <authorList>
            <consortium name="RefSeq"/>
        </authorList>
    </citation>
    <scope>IDENTIFICATION</scope>
    <source>
        <tissue evidence="9">Gonads</tissue>
    </source>
</reference>
<dbReference type="PANTHER" id="PTHR12570">
    <property type="match status" value="1"/>
</dbReference>
<dbReference type="Proteomes" id="UP000085678">
    <property type="component" value="Unplaced"/>
</dbReference>
<keyword evidence="3 7" id="KW-0812">Transmembrane</keyword>
<feature type="transmembrane region" description="Helical" evidence="7">
    <location>
        <begin position="165"/>
        <end position="184"/>
    </location>
</feature>
<dbReference type="InterPro" id="IPR037185">
    <property type="entry name" value="EmrE-like"/>
</dbReference>
<feature type="transmembrane region" description="Helical" evidence="7">
    <location>
        <begin position="138"/>
        <end position="159"/>
    </location>
</feature>
<proteinExistence type="inferred from homology"/>
<dbReference type="GO" id="GO:0015095">
    <property type="term" value="F:magnesium ion transmembrane transporter activity"/>
    <property type="evidence" value="ECO:0007669"/>
    <property type="project" value="InterPro"/>
</dbReference>
<dbReference type="InParanoid" id="A0A1S3H073"/>
<dbReference type="FunCoup" id="A0A1S3H073">
    <property type="interactions" value="1112"/>
</dbReference>
<evidence type="ECO:0000256" key="2">
    <source>
        <dbReference type="ARBA" id="ARBA00007230"/>
    </source>
</evidence>